<keyword evidence="2" id="KW-0946">Virion</keyword>
<dbReference type="GeneID" id="40072353"/>
<dbReference type="InterPro" id="IPR054612">
    <property type="entry name" value="Phage_capsid-like_C"/>
</dbReference>
<sequence length="408" mass="42715">MNLKEQRKAKMAEALNFKARIKAGDALSDDEVKALTALLGDIESLDAQIAKAEENAKVLASVAQLPDADSEKPTGTDGGAKASSLGAHFIKELKASGRSLKDPGSFVSTEFKAATDTQSVGSAGGAFGPLITDVDRTPVIPFQRPLAVADLMASGSVSGNAITYPVFGALEGTSTFVAEGAAKPQLHVANPEWKTDALGEIAAWFKVTDDMAEDIPYLVSEIQSTAIYDLALREELALLSGDGSASSITGILNRPGVQTIAKGTDSDPDRIFSAISKVQEVTGFVADGIVINPADYQAIRLSKDANGQYFGGGFFSGQYGTGGIVQNPPLWGLKTVVTSSIAQGTTVVGPFKAAAKVFRKGGLRVESTNSHADDFTNDKITIRIRERLGLQVKYPSAFVKVALGTAGK</sequence>
<keyword evidence="6" id="KW-1185">Reference proteome</keyword>
<evidence type="ECO:0000259" key="4">
    <source>
        <dbReference type="Pfam" id="PF05065"/>
    </source>
</evidence>
<dbReference type="NCBIfam" id="TIGR01554">
    <property type="entry name" value="major_cap_HK97"/>
    <property type="match status" value="1"/>
</dbReference>
<dbReference type="RefSeq" id="YP_009596754.1">
    <property type="nucleotide sequence ID" value="NC_041890.1"/>
</dbReference>
<accession>A0A1D8ET83</accession>
<keyword evidence="3" id="KW-0175">Coiled coil</keyword>
<organism evidence="5 6">
    <name type="scientific">Propionibacterium phage Anatole</name>
    <dbReference type="NCBI Taxonomy" id="1897531"/>
    <lineage>
        <taxon>Viruses</taxon>
        <taxon>Duplodnaviria</taxon>
        <taxon>Heunggongvirae</taxon>
        <taxon>Uroviricota</taxon>
        <taxon>Caudoviricetes</taxon>
        <taxon>Anatolevirus</taxon>
        <taxon>Anatolevirus anatole</taxon>
    </lineage>
</organism>
<reference evidence="5 6" key="1">
    <citation type="submission" date="2016-07" db="EMBL/GenBank/DDBJ databases">
        <authorList>
            <person name="Modlin R.L."/>
            <person name="Cheng L.S."/>
            <person name="Marinelli L.J."/>
            <person name="Grosset N."/>
            <person name="Gautier M."/>
            <person name="Fitz-Gibbon S."/>
            <person name="Pellegrini M."/>
            <person name="Bowman C.A."/>
            <person name="Russell D.A."/>
            <person name="Jacobs-Sera D."/>
            <person name="Hatfull G.F."/>
        </authorList>
    </citation>
    <scope>NUCLEOTIDE SEQUENCE [LARGE SCALE GENOMIC DNA]</scope>
</reference>
<dbReference type="Proteomes" id="UP000223795">
    <property type="component" value="Segment"/>
</dbReference>
<evidence type="ECO:0000313" key="6">
    <source>
        <dbReference type="Proteomes" id="UP000223795"/>
    </source>
</evidence>
<dbReference type="Gene3D" id="3.30.2320.10">
    <property type="entry name" value="hypothetical protein PF0899 domain"/>
    <property type="match status" value="1"/>
</dbReference>
<dbReference type="KEGG" id="vg:40072353"/>
<proteinExistence type="predicted"/>
<evidence type="ECO:0000256" key="1">
    <source>
        <dbReference type="ARBA" id="ARBA00004328"/>
    </source>
</evidence>
<dbReference type="Pfam" id="PF05065">
    <property type="entry name" value="Phage_capsid"/>
    <property type="match status" value="1"/>
</dbReference>
<dbReference type="Gene3D" id="3.30.2400.10">
    <property type="entry name" value="Major capsid protein gp5"/>
    <property type="match status" value="1"/>
</dbReference>
<dbReference type="OrthoDB" id="4097at10239"/>
<gene>
    <name evidence="5" type="primary">6</name>
    <name evidence="5" type="ORF">ANATOLE_6</name>
</gene>
<evidence type="ECO:0000313" key="5">
    <source>
        <dbReference type="EMBL" id="AOT24245.1"/>
    </source>
</evidence>
<comment type="subcellular location">
    <subcellularLocation>
        <location evidence="1">Virion</location>
    </subcellularLocation>
</comment>
<name>A0A1D8ET83_9CAUD</name>
<feature type="coiled-coil region" evidence="3">
    <location>
        <begin position="35"/>
        <end position="62"/>
    </location>
</feature>
<feature type="domain" description="Phage capsid-like C-terminal" evidence="4">
    <location>
        <begin position="147"/>
        <end position="401"/>
    </location>
</feature>
<evidence type="ECO:0000256" key="3">
    <source>
        <dbReference type="SAM" id="Coils"/>
    </source>
</evidence>
<evidence type="ECO:0000256" key="2">
    <source>
        <dbReference type="ARBA" id="ARBA00022844"/>
    </source>
</evidence>
<dbReference type="EMBL" id="KX620748">
    <property type="protein sequence ID" value="AOT24245.1"/>
    <property type="molecule type" value="Genomic_DNA"/>
</dbReference>
<dbReference type="GO" id="GO:0044423">
    <property type="term" value="C:virion component"/>
    <property type="evidence" value="ECO:0007669"/>
    <property type="project" value="UniProtKB-KW"/>
</dbReference>
<protein>
    <submittedName>
        <fullName evidence="5">Major capsid protein</fullName>
    </submittedName>
</protein>
<dbReference type="InterPro" id="IPR024455">
    <property type="entry name" value="Phage_capsid"/>
</dbReference>
<dbReference type="SUPFAM" id="SSF56563">
    <property type="entry name" value="Major capsid protein gp5"/>
    <property type="match status" value="1"/>
</dbReference>